<dbReference type="PANTHER" id="PTHR35176">
    <property type="entry name" value="HEME OXYGENASE HI_0854-RELATED"/>
    <property type="match status" value="1"/>
</dbReference>
<dbReference type="AlphaFoldDB" id="A0A3N1D3R5"/>
<dbReference type="SUPFAM" id="SSF50475">
    <property type="entry name" value="FMN-binding split barrel"/>
    <property type="match status" value="1"/>
</dbReference>
<reference evidence="3 4" key="1">
    <citation type="submission" date="2018-11" db="EMBL/GenBank/DDBJ databases">
        <title>Sequencing the genomes of 1000 actinobacteria strains.</title>
        <authorList>
            <person name="Klenk H.-P."/>
        </authorList>
    </citation>
    <scope>NUCLEOTIDE SEQUENCE [LARGE SCALE GENOMIC DNA]</scope>
    <source>
        <strain evidence="3 4">DSM 44254</strain>
    </source>
</reference>
<evidence type="ECO:0000313" key="4">
    <source>
        <dbReference type="Proteomes" id="UP000272400"/>
    </source>
</evidence>
<dbReference type="Proteomes" id="UP000272400">
    <property type="component" value="Unassembled WGS sequence"/>
</dbReference>
<dbReference type="InterPro" id="IPR011576">
    <property type="entry name" value="Pyridox_Oxase_N"/>
</dbReference>
<feature type="domain" description="Pyridoxamine 5'-phosphate oxidase N-terminal" evidence="2">
    <location>
        <begin position="4"/>
        <end position="124"/>
    </location>
</feature>
<dbReference type="InterPro" id="IPR012349">
    <property type="entry name" value="Split_barrel_FMN-bd"/>
</dbReference>
<dbReference type="RefSeq" id="WP_170201626.1">
    <property type="nucleotide sequence ID" value="NZ_RJKE01000001.1"/>
</dbReference>
<dbReference type="Pfam" id="PF01243">
    <property type="entry name" value="PNPOx_N"/>
    <property type="match status" value="1"/>
</dbReference>
<gene>
    <name evidence="3" type="ORF">EDD29_5800</name>
</gene>
<dbReference type="GO" id="GO:0016627">
    <property type="term" value="F:oxidoreductase activity, acting on the CH-CH group of donors"/>
    <property type="evidence" value="ECO:0007669"/>
    <property type="project" value="TreeGrafter"/>
</dbReference>
<protein>
    <submittedName>
        <fullName evidence="3">PPOX class probable F420-dependent enzyme</fullName>
    </submittedName>
</protein>
<dbReference type="EMBL" id="RJKE01000001">
    <property type="protein sequence ID" value="ROO88140.1"/>
    <property type="molecule type" value="Genomic_DNA"/>
</dbReference>
<sequence>MTALPEAARALVDAPEFAVLATGERHQCVMWVGRDGDELFMVTKDFRRQARDVAADPRVSVVLYARDKPQHYARIEGVARLESEGATALMDRLALAYTGAPHVVADPAQETSRVVLRITPDKVAVYGSPR</sequence>
<evidence type="ECO:0000313" key="3">
    <source>
        <dbReference type="EMBL" id="ROO88140.1"/>
    </source>
</evidence>
<name>A0A3N1D3R5_9ACTN</name>
<keyword evidence="4" id="KW-1185">Reference proteome</keyword>
<organism evidence="3 4">
    <name type="scientific">Actinocorallia herbida</name>
    <dbReference type="NCBI Taxonomy" id="58109"/>
    <lineage>
        <taxon>Bacteria</taxon>
        <taxon>Bacillati</taxon>
        <taxon>Actinomycetota</taxon>
        <taxon>Actinomycetes</taxon>
        <taxon>Streptosporangiales</taxon>
        <taxon>Thermomonosporaceae</taxon>
        <taxon>Actinocorallia</taxon>
    </lineage>
</organism>
<evidence type="ECO:0000256" key="1">
    <source>
        <dbReference type="ARBA" id="ARBA00023002"/>
    </source>
</evidence>
<dbReference type="PANTHER" id="PTHR35176:SF6">
    <property type="entry name" value="HEME OXYGENASE HI_0854-RELATED"/>
    <property type="match status" value="1"/>
</dbReference>
<dbReference type="GO" id="GO:0070967">
    <property type="term" value="F:coenzyme F420 binding"/>
    <property type="evidence" value="ECO:0007669"/>
    <property type="project" value="TreeGrafter"/>
</dbReference>
<dbReference type="InterPro" id="IPR052019">
    <property type="entry name" value="F420H2_bilvrd_red/Heme_oxyg"/>
</dbReference>
<accession>A0A3N1D3R5</accession>
<dbReference type="Gene3D" id="2.30.110.10">
    <property type="entry name" value="Electron Transport, Fmn-binding Protein, Chain A"/>
    <property type="match status" value="1"/>
</dbReference>
<evidence type="ECO:0000259" key="2">
    <source>
        <dbReference type="Pfam" id="PF01243"/>
    </source>
</evidence>
<comment type="caution">
    <text evidence="3">The sequence shown here is derived from an EMBL/GenBank/DDBJ whole genome shotgun (WGS) entry which is preliminary data.</text>
</comment>
<dbReference type="GO" id="GO:0005829">
    <property type="term" value="C:cytosol"/>
    <property type="evidence" value="ECO:0007669"/>
    <property type="project" value="TreeGrafter"/>
</dbReference>
<keyword evidence="1" id="KW-0560">Oxidoreductase</keyword>
<proteinExistence type="predicted"/>